<dbReference type="Pfam" id="PF12867">
    <property type="entry name" value="DinB_2"/>
    <property type="match status" value="1"/>
</dbReference>
<dbReference type="Proteomes" id="UP000501122">
    <property type="component" value="Chromosome"/>
</dbReference>
<dbReference type="AlphaFoldDB" id="A0AAE6X3A2"/>
<name>A0AAE6X3A2_9STAP</name>
<dbReference type="RefSeq" id="WP_164953733.1">
    <property type="nucleotide sequence ID" value="NZ_CP047363.1"/>
</dbReference>
<evidence type="ECO:0000313" key="2">
    <source>
        <dbReference type="EMBL" id="QIH78903.1"/>
    </source>
</evidence>
<protein>
    <submittedName>
        <fullName evidence="2">Metal-dependent hydrolase</fullName>
    </submittedName>
</protein>
<dbReference type="GO" id="GO:0016787">
    <property type="term" value="F:hydrolase activity"/>
    <property type="evidence" value="ECO:0007669"/>
    <property type="project" value="UniProtKB-KW"/>
</dbReference>
<proteinExistence type="predicted"/>
<dbReference type="Gene3D" id="1.20.120.450">
    <property type="entry name" value="dinb family like domain"/>
    <property type="match status" value="1"/>
</dbReference>
<gene>
    <name evidence="2" type="ORF">GTN30_09455</name>
</gene>
<feature type="domain" description="DinB-like" evidence="1">
    <location>
        <begin position="32"/>
        <end position="163"/>
    </location>
</feature>
<sequence>MNNQYPIGQYEVPTNITDSDVSRWINEIRDFPKQLKAVLNEISDDQLSNQYREGSWDIRTLVHHIADSHLHGYQRTKLILTEDNPAVSTFEENEWVLLTDNTNRIDDSVQLITGIHNRWSSILSSLTEAELNRTMQHPDNGVVPLKQMISLYAWHGKHHLEHIKIALRQE</sequence>
<dbReference type="InterPro" id="IPR024775">
    <property type="entry name" value="DinB-like"/>
</dbReference>
<keyword evidence="2" id="KW-0378">Hydrolase</keyword>
<dbReference type="EMBL" id="CP047363">
    <property type="protein sequence ID" value="QIH78903.1"/>
    <property type="molecule type" value="Genomic_DNA"/>
</dbReference>
<dbReference type="NCBIfam" id="NF009807">
    <property type="entry name" value="PRK13291.1"/>
    <property type="match status" value="1"/>
</dbReference>
<reference evidence="2" key="1">
    <citation type="journal article" date="2020" name="Antimicrob. Agents Chemother.">
        <title>The novel macrolide resistance genes mef(D), msr(F) and msr(H) are present on resistance islands in Macrococcus canis, Macrococcus caseolyticus and Staphylococcus aureus.</title>
        <authorList>
            <person name="Schwendener S."/>
            <person name="Dona V."/>
            <person name="Perreten V."/>
        </authorList>
    </citation>
    <scope>NUCLEOTIDE SEQUENCE</scope>
    <source>
        <strain evidence="2">Epi0076A</strain>
    </source>
</reference>
<accession>A0AAE6X3A2</accession>
<organism evidence="2 3">
    <name type="scientific">Macrococcoides canis</name>
    <dbReference type="NCBI Taxonomy" id="1855823"/>
    <lineage>
        <taxon>Bacteria</taxon>
        <taxon>Bacillati</taxon>
        <taxon>Bacillota</taxon>
        <taxon>Bacilli</taxon>
        <taxon>Bacillales</taxon>
        <taxon>Staphylococcaceae</taxon>
        <taxon>Macrococcoides</taxon>
    </lineage>
</organism>
<evidence type="ECO:0000313" key="3">
    <source>
        <dbReference type="Proteomes" id="UP000501122"/>
    </source>
</evidence>
<dbReference type="SUPFAM" id="SSF109854">
    <property type="entry name" value="DinB/YfiT-like putative metalloenzymes"/>
    <property type="match status" value="1"/>
</dbReference>
<evidence type="ECO:0000259" key="1">
    <source>
        <dbReference type="Pfam" id="PF12867"/>
    </source>
</evidence>
<dbReference type="InterPro" id="IPR034660">
    <property type="entry name" value="DinB/YfiT-like"/>
</dbReference>